<dbReference type="AlphaFoldDB" id="F5R8N8"/>
<dbReference type="STRING" id="1000565.METUNv1_00603"/>
<proteinExistence type="inferred from homology"/>
<reference evidence="4 5" key="1">
    <citation type="journal article" date="2011" name="J. Bacteriol.">
        <title>Genome sequence of Methyloversatilis universalis FAM5T, a methylotrophic representative of the order Rhodocyclales.</title>
        <authorList>
            <person name="Kittichotirat W."/>
            <person name="Good N.M."/>
            <person name="Hall R."/>
            <person name="Bringel F."/>
            <person name="Lajus A."/>
            <person name="Medigue C."/>
            <person name="Smalley N.E."/>
            <person name="Beck D."/>
            <person name="Bumgarner R."/>
            <person name="Vuilleumier S."/>
            <person name="Kalyuzhnaya M.G."/>
        </authorList>
    </citation>
    <scope>NUCLEOTIDE SEQUENCE [LARGE SCALE GENOMIC DNA]</scope>
    <source>
        <strain evidence="5">ATCC BAA-1314 / JCM 13912 / FAM5</strain>
    </source>
</reference>
<protein>
    <recommendedName>
        <fullName evidence="3">Urease accessory protein UreD</fullName>
    </recommendedName>
</protein>
<dbReference type="GO" id="GO:0016151">
    <property type="term" value="F:nickel cation binding"/>
    <property type="evidence" value="ECO:0007669"/>
    <property type="project" value="UniProtKB-UniRule"/>
</dbReference>
<keyword evidence="2 3" id="KW-0143">Chaperone</keyword>
<comment type="function">
    <text evidence="3">Required for maturation of urease via the functional incorporation of the urease nickel metallocenter.</text>
</comment>
<dbReference type="OrthoDB" id="9807968at2"/>
<dbReference type="InterPro" id="IPR002669">
    <property type="entry name" value="UreD"/>
</dbReference>
<dbReference type="eggNOG" id="COG0829">
    <property type="taxonomic scope" value="Bacteria"/>
</dbReference>
<dbReference type="GO" id="GO:0005737">
    <property type="term" value="C:cytoplasm"/>
    <property type="evidence" value="ECO:0007669"/>
    <property type="project" value="UniProtKB-SubCell"/>
</dbReference>
<gene>
    <name evidence="3" type="primary">ureD</name>
    <name evidence="4" type="ORF">METUNv1_00603</name>
</gene>
<dbReference type="HAMAP" id="MF_01384">
    <property type="entry name" value="UreD"/>
    <property type="match status" value="1"/>
</dbReference>
<evidence type="ECO:0000313" key="5">
    <source>
        <dbReference type="Proteomes" id="UP000005019"/>
    </source>
</evidence>
<accession>F5R8N8</accession>
<sequence>MIAEPALADAAHRAAPDMGGRPCVDLAFARDAAGRTYLGRQYVSYPVHVGRALHVDGSAPDLCVVYLQSVSGGLFEHERLAGRIEVGQGARAHVATPASTIVHAMQGGSAVQRMRLVAQPGALLEYLPAPLILFPGSHMVSDTEVTLAEGALVVVADSFLPHDPKGGQGCFARIESAMTVRDAQGQLLARECMRIDGAGWLAGGAGANAGLRMHGSLWLLGSPAEGELLQALRALPVPAGELAGASLLPNGAGIVFRALAGDAVGLDRLMHAAWSAARTHHTGSAPALRRR</sequence>
<dbReference type="PANTHER" id="PTHR33643">
    <property type="entry name" value="UREASE ACCESSORY PROTEIN D"/>
    <property type="match status" value="1"/>
</dbReference>
<keyword evidence="5" id="KW-1185">Reference proteome</keyword>
<evidence type="ECO:0000256" key="3">
    <source>
        <dbReference type="HAMAP-Rule" id="MF_01384"/>
    </source>
</evidence>
<name>F5R8N8_METUF</name>
<dbReference type="Pfam" id="PF01774">
    <property type="entry name" value="UreD"/>
    <property type="match status" value="1"/>
</dbReference>
<dbReference type="Proteomes" id="UP000005019">
    <property type="component" value="Unassembled WGS sequence"/>
</dbReference>
<organism evidence="4 5">
    <name type="scientific">Methyloversatilis universalis (strain ATCC BAA-1314 / DSM 25237 / JCM 13912 / CCUG 52030 / FAM5)</name>
    <dbReference type="NCBI Taxonomy" id="1000565"/>
    <lineage>
        <taxon>Bacteria</taxon>
        <taxon>Pseudomonadati</taxon>
        <taxon>Pseudomonadota</taxon>
        <taxon>Betaproteobacteria</taxon>
        <taxon>Nitrosomonadales</taxon>
        <taxon>Sterolibacteriaceae</taxon>
        <taxon>Methyloversatilis</taxon>
    </lineage>
</organism>
<keyword evidence="3" id="KW-0996">Nickel insertion</keyword>
<evidence type="ECO:0000256" key="2">
    <source>
        <dbReference type="ARBA" id="ARBA00023186"/>
    </source>
</evidence>
<comment type="subunit">
    <text evidence="3">UreD, UreF and UreG form a complex that acts as a GTP-hydrolysis-dependent molecular chaperone, activating the urease apoprotein by helping to assemble the nickel containing metallocenter of UreC. The UreE protein probably delivers the nickel.</text>
</comment>
<evidence type="ECO:0000313" key="4">
    <source>
        <dbReference type="EMBL" id="EGK72778.1"/>
    </source>
</evidence>
<evidence type="ECO:0000256" key="1">
    <source>
        <dbReference type="ARBA" id="ARBA00007177"/>
    </source>
</evidence>
<comment type="caution">
    <text evidence="4">The sequence shown here is derived from an EMBL/GenBank/DDBJ whole genome shotgun (WGS) entry which is preliminary data.</text>
</comment>
<dbReference type="PANTHER" id="PTHR33643:SF1">
    <property type="entry name" value="UREASE ACCESSORY PROTEIN D"/>
    <property type="match status" value="1"/>
</dbReference>
<keyword evidence="3" id="KW-0963">Cytoplasm</keyword>
<dbReference type="EMBL" id="AFHG01000030">
    <property type="protein sequence ID" value="EGK72778.1"/>
    <property type="molecule type" value="Genomic_DNA"/>
</dbReference>
<comment type="subcellular location">
    <subcellularLocation>
        <location evidence="3">Cytoplasm</location>
    </subcellularLocation>
</comment>
<comment type="similarity">
    <text evidence="1 3">Belongs to the UreD family.</text>
</comment>
<dbReference type="RefSeq" id="WP_008058676.1">
    <property type="nucleotide sequence ID" value="NZ_AFHG01000030.1"/>
</dbReference>